<dbReference type="RefSeq" id="WP_130077210.1">
    <property type="nucleotide sequence ID" value="NZ_RSCO01000013.1"/>
</dbReference>
<accession>A0A8B3RJY2</accession>
<dbReference type="AlphaFoldDB" id="A0A8B3RJY2"/>
<dbReference type="EMBL" id="RSCO01000013">
    <property type="protein sequence ID" value="RYM96129.1"/>
    <property type="molecule type" value="Genomic_DNA"/>
</dbReference>
<organism evidence="1 2">
    <name type="scientific">Bifidobacterium animalis subsp. lactis</name>
    <name type="common">Bifidobacterium lactis</name>
    <dbReference type="NCBI Taxonomy" id="302911"/>
    <lineage>
        <taxon>Bacteria</taxon>
        <taxon>Bacillati</taxon>
        <taxon>Actinomycetota</taxon>
        <taxon>Actinomycetes</taxon>
        <taxon>Bifidobacteriales</taxon>
        <taxon>Bifidobacteriaceae</taxon>
        <taxon>Bifidobacterium</taxon>
    </lineage>
</organism>
<evidence type="ECO:0000313" key="2">
    <source>
        <dbReference type="Proteomes" id="UP000293613"/>
    </source>
</evidence>
<protein>
    <submittedName>
        <fullName evidence="1">Uncharacterized protein</fullName>
    </submittedName>
</protein>
<dbReference type="Proteomes" id="UP000293613">
    <property type="component" value="Unassembled WGS sequence"/>
</dbReference>
<evidence type="ECO:0000313" key="1">
    <source>
        <dbReference type="EMBL" id="RYM96129.1"/>
    </source>
</evidence>
<comment type="caution">
    <text evidence="1">The sequence shown here is derived from an EMBL/GenBank/DDBJ whole genome shotgun (WGS) entry which is preliminary data.</text>
</comment>
<proteinExistence type="predicted"/>
<gene>
    <name evidence="1" type="ORF">PG2011B_0326</name>
</gene>
<sequence length="294" mass="31357">MAGSLGVGVTLDGVGLSAGDHRQLLDYLWHNTGIIGGLVVSGRSDLRYNVTPGASVCSRSAADGKTETVWQGGTTSTVAAGDSAYDRIDCVYIIARNQNELGDDVNYTQIGVVQGAPSATPVKPAPPAGALVLSYMRMPAQATSTARATRVGDIDYAIPYGGRLKDFGYARRTDEVVIKGDADVSILSVRINLPTDRKLHVRVEASLSSQKGDTQASEVKARIRIDKKQVGIMQNRRFVGAWETWIPTWELLCGRGEHTVELMMSNGYGAPAVAHGPDQWSGITLSVQDGGLQI</sequence>
<name>A0A8B3RJY2_BIFAN</name>
<reference evidence="1 2" key="1">
    <citation type="journal article" date="2019" name="Appl. Environ. Microbiol.">
        <title>Dissecting the evolutionary development of the Bifidobacterium animalis species through comparative genomics analyses.</title>
        <authorList>
            <person name="Lugli G.A."/>
            <person name="Mancino W."/>
            <person name="Milani C."/>
            <person name="Duranti S."/>
            <person name="Mancabelli L."/>
            <person name="Napoli S."/>
            <person name="Mangifesta M."/>
            <person name="Viappiani A."/>
            <person name="Anzalone R."/>
            <person name="Longhi G."/>
            <person name="van Sinderen D."/>
            <person name="Ventura M."/>
            <person name="Turroni F."/>
        </authorList>
    </citation>
    <scope>NUCLEOTIDE SEQUENCE [LARGE SCALE GENOMIC DNA]</scope>
    <source>
        <strain evidence="1 2">2011B</strain>
    </source>
</reference>